<comment type="subcellular location">
    <subcellularLocation>
        <location evidence="1">Nucleus</location>
    </subcellularLocation>
</comment>
<dbReference type="GO" id="GO:0046982">
    <property type="term" value="F:protein heterodimerization activity"/>
    <property type="evidence" value="ECO:0007669"/>
    <property type="project" value="InterPro"/>
</dbReference>
<proteinExistence type="predicted"/>
<dbReference type="Proteomes" id="UP000009022">
    <property type="component" value="Unassembled WGS sequence"/>
</dbReference>
<dbReference type="STRING" id="10228.B3S426"/>
<feature type="domain" description="Transcription factor CBF/NF-Y/archaeal histone" evidence="3">
    <location>
        <begin position="17"/>
        <end position="72"/>
    </location>
</feature>
<evidence type="ECO:0000259" key="3">
    <source>
        <dbReference type="Pfam" id="PF00808"/>
    </source>
</evidence>
<dbReference type="OrthoDB" id="1291358at2759"/>
<dbReference type="SUPFAM" id="SSF47113">
    <property type="entry name" value="Histone-fold"/>
    <property type="match status" value="1"/>
</dbReference>
<dbReference type="InParanoid" id="B3S426"/>
<dbReference type="PANTHER" id="PTHR10252:SF151">
    <property type="entry name" value="DNA POLYMERASE EPSILON NONCATALYTIC SUBUNIT"/>
    <property type="match status" value="1"/>
</dbReference>
<dbReference type="InterPro" id="IPR050568">
    <property type="entry name" value="Transcr_DNA_Rep_Reg"/>
</dbReference>
<keyword evidence="2" id="KW-0539">Nucleus</keyword>
<evidence type="ECO:0000256" key="2">
    <source>
        <dbReference type="ARBA" id="ARBA00023242"/>
    </source>
</evidence>
<reference evidence="4 5" key="1">
    <citation type="journal article" date="2008" name="Nature">
        <title>The Trichoplax genome and the nature of placozoans.</title>
        <authorList>
            <person name="Srivastava M."/>
            <person name="Begovic E."/>
            <person name="Chapman J."/>
            <person name="Putnam N.H."/>
            <person name="Hellsten U."/>
            <person name="Kawashima T."/>
            <person name="Kuo A."/>
            <person name="Mitros T."/>
            <person name="Salamov A."/>
            <person name="Carpenter M.L."/>
            <person name="Signorovitch A.Y."/>
            <person name="Moreno M.A."/>
            <person name="Kamm K."/>
            <person name="Grimwood J."/>
            <person name="Schmutz J."/>
            <person name="Shapiro H."/>
            <person name="Grigoriev I.V."/>
            <person name="Buss L.W."/>
            <person name="Schierwater B."/>
            <person name="Dellaporta S.L."/>
            <person name="Rokhsar D.S."/>
        </authorList>
    </citation>
    <scope>NUCLEOTIDE SEQUENCE [LARGE SCALE GENOMIC DNA]</scope>
    <source>
        <strain evidence="4 5">Grell-BS-1999</strain>
    </source>
</reference>
<dbReference type="HOGENOM" id="CLU_045277_11_3_1"/>
<dbReference type="OMA" id="NCDEDST"/>
<dbReference type="AlphaFoldDB" id="B3S426"/>
<evidence type="ECO:0000256" key="1">
    <source>
        <dbReference type="ARBA" id="ARBA00004123"/>
    </source>
</evidence>
<evidence type="ECO:0000313" key="5">
    <source>
        <dbReference type="Proteomes" id="UP000009022"/>
    </source>
</evidence>
<name>B3S426_TRIAD</name>
<keyword evidence="5" id="KW-1185">Reference proteome</keyword>
<gene>
    <name evidence="4" type="ORF">TRIADDRAFT_58930</name>
</gene>
<dbReference type="PANTHER" id="PTHR10252">
    <property type="entry name" value="HISTONE-LIKE TRANSCRIPTION FACTOR CCAAT-RELATED"/>
    <property type="match status" value="1"/>
</dbReference>
<dbReference type="Gene3D" id="1.10.20.10">
    <property type="entry name" value="Histone, subunit A"/>
    <property type="match status" value="1"/>
</dbReference>
<accession>B3S426</accession>
<protein>
    <recommendedName>
        <fullName evidence="3">Transcription factor CBF/NF-Y/archaeal histone domain-containing protein</fullName>
    </recommendedName>
</protein>
<dbReference type="GO" id="GO:0008623">
    <property type="term" value="C:CHRAC"/>
    <property type="evidence" value="ECO:0000318"/>
    <property type="project" value="GO_Central"/>
</dbReference>
<dbReference type="FunCoup" id="B3S426">
    <property type="interactions" value="1414"/>
</dbReference>
<dbReference type="InterPro" id="IPR003958">
    <property type="entry name" value="CBFA_NFYB_domain"/>
</dbReference>
<dbReference type="RefSeq" id="XP_002114930.1">
    <property type="nucleotide sequence ID" value="XM_002114894.1"/>
</dbReference>
<dbReference type="eggNOG" id="KOG1657">
    <property type="taxonomic scope" value="Eukaryota"/>
</dbReference>
<dbReference type="KEGG" id="tad:TRIADDRAFT_58930"/>
<dbReference type="PhylomeDB" id="B3S426"/>
<organism evidence="4 5">
    <name type="scientific">Trichoplax adhaerens</name>
    <name type="common">Trichoplax reptans</name>
    <dbReference type="NCBI Taxonomy" id="10228"/>
    <lineage>
        <taxon>Eukaryota</taxon>
        <taxon>Metazoa</taxon>
        <taxon>Placozoa</taxon>
        <taxon>Uniplacotomia</taxon>
        <taxon>Trichoplacea</taxon>
        <taxon>Trichoplacidae</taxon>
        <taxon>Trichoplax</taxon>
    </lineage>
</organism>
<dbReference type="EMBL" id="DS985249">
    <property type="protein sequence ID" value="EDV22386.1"/>
    <property type="molecule type" value="Genomic_DNA"/>
</dbReference>
<dbReference type="Pfam" id="PF00808">
    <property type="entry name" value="CBFD_NFYB_HMF"/>
    <property type="match status" value="1"/>
</dbReference>
<sequence length="107" mass="12148">MADNTNCDEDSTTTKLKLPISRIRSIMKCAPEISNLSQESVYVITKAAEMFVEYFTREAYDRLPEGRGSIIYKELSNAVEKDPALRFLSDIVPMKVFAGDYIDTNQK</sequence>
<dbReference type="GO" id="GO:0006261">
    <property type="term" value="P:DNA-templated DNA replication"/>
    <property type="evidence" value="ECO:0000318"/>
    <property type="project" value="GO_Central"/>
</dbReference>
<dbReference type="InterPro" id="IPR009072">
    <property type="entry name" value="Histone-fold"/>
</dbReference>
<dbReference type="CTD" id="6756323"/>
<dbReference type="CDD" id="cd22924">
    <property type="entry name" value="HFD_CHRAC1-like"/>
    <property type="match status" value="1"/>
</dbReference>
<dbReference type="GeneID" id="6756323"/>
<evidence type="ECO:0000313" key="4">
    <source>
        <dbReference type="EMBL" id="EDV22386.1"/>
    </source>
</evidence>
<dbReference type="GO" id="GO:0005634">
    <property type="term" value="C:nucleus"/>
    <property type="evidence" value="ECO:0000318"/>
    <property type="project" value="GO_Central"/>
</dbReference>